<organism evidence="3 4">
    <name type="scientific">Streptomyces alkaliterrae</name>
    <dbReference type="NCBI Taxonomy" id="2213162"/>
    <lineage>
        <taxon>Bacteria</taxon>
        <taxon>Bacillati</taxon>
        <taxon>Actinomycetota</taxon>
        <taxon>Actinomycetes</taxon>
        <taxon>Kitasatosporales</taxon>
        <taxon>Streptomycetaceae</taxon>
        <taxon>Streptomyces</taxon>
    </lineage>
</organism>
<dbReference type="Pfam" id="PF00668">
    <property type="entry name" value="Condensation"/>
    <property type="match status" value="1"/>
</dbReference>
<dbReference type="Proteomes" id="UP000525686">
    <property type="component" value="Unassembled WGS sequence"/>
</dbReference>
<reference evidence="4" key="1">
    <citation type="submission" date="2020-05" db="EMBL/GenBank/DDBJ databases">
        <title>Classification of alakaliphilic streptomycetes isolated from an alkaline soil next to Lonar Crater, India and a proposal for the recognition of Streptomyces alkaliterrae sp. nov.</title>
        <authorList>
            <person name="Golinska P."/>
        </authorList>
    </citation>
    <scope>NUCLEOTIDE SEQUENCE [LARGE SCALE GENOMIC DNA]</scope>
    <source>
        <strain evidence="4">OF3</strain>
    </source>
</reference>
<dbReference type="AlphaFoldDB" id="A0A7W3WJK3"/>
<feature type="region of interest" description="Disordered" evidence="1">
    <location>
        <begin position="545"/>
        <end position="565"/>
    </location>
</feature>
<evidence type="ECO:0000313" key="3">
    <source>
        <dbReference type="EMBL" id="MBB1253080.1"/>
    </source>
</evidence>
<protein>
    <recommendedName>
        <fullName evidence="2">Condensation domain-containing protein</fullName>
    </recommendedName>
</protein>
<dbReference type="Gene3D" id="3.30.559.10">
    <property type="entry name" value="Chloramphenicol acetyltransferase-like domain"/>
    <property type="match status" value="1"/>
</dbReference>
<dbReference type="RefSeq" id="WP_181353775.1">
    <property type="nucleotide sequence ID" value="NZ_JABJWZ010000037.1"/>
</dbReference>
<evidence type="ECO:0000313" key="4">
    <source>
        <dbReference type="Proteomes" id="UP000525686"/>
    </source>
</evidence>
<feature type="domain" description="Condensation" evidence="2">
    <location>
        <begin position="117"/>
        <end position="542"/>
    </location>
</feature>
<dbReference type="InterPro" id="IPR036736">
    <property type="entry name" value="ACP-like_sf"/>
</dbReference>
<dbReference type="GO" id="GO:0008610">
    <property type="term" value="P:lipid biosynthetic process"/>
    <property type="evidence" value="ECO:0007669"/>
    <property type="project" value="UniProtKB-ARBA"/>
</dbReference>
<dbReference type="Gene3D" id="3.30.559.30">
    <property type="entry name" value="Nonribosomal peptide synthetase, condensation domain"/>
    <property type="match status" value="1"/>
</dbReference>
<dbReference type="PANTHER" id="PTHR45527:SF1">
    <property type="entry name" value="FATTY ACID SYNTHASE"/>
    <property type="match status" value="1"/>
</dbReference>
<feature type="region of interest" description="Disordered" evidence="1">
    <location>
        <begin position="78"/>
        <end position="116"/>
    </location>
</feature>
<comment type="caution">
    <text evidence="3">The sequence shown here is derived from an EMBL/GenBank/DDBJ whole genome shotgun (WGS) entry which is preliminary data.</text>
</comment>
<name>A0A7W3WJK3_9ACTN</name>
<dbReference type="GO" id="GO:0005829">
    <property type="term" value="C:cytosol"/>
    <property type="evidence" value="ECO:0007669"/>
    <property type="project" value="TreeGrafter"/>
</dbReference>
<dbReference type="GO" id="GO:0009239">
    <property type="term" value="P:enterobactin biosynthetic process"/>
    <property type="evidence" value="ECO:0007669"/>
    <property type="project" value="TreeGrafter"/>
</dbReference>
<dbReference type="GO" id="GO:0009366">
    <property type="term" value="C:enterobactin synthetase complex"/>
    <property type="evidence" value="ECO:0007669"/>
    <property type="project" value="TreeGrafter"/>
</dbReference>
<proteinExistence type="predicted"/>
<dbReference type="SUPFAM" id="SSF47336">
    <property type="entry name" value="ACP-like"/>
    <property type="match status" value="1"/>
</dbReference>
<dbReference type="InterPro" id="IPR001242">
    <property type="entry name" value="Condensation_dom"/>
</dbReference>
<dbReference type="Gene3D" id="1.10.1200.10">
    <property type="entry name" value="ACP-like"/>
    <property type="match status" value="1"/>
</dbReference>
<evidence type="ECO:0000259" key="2">
    <source>
        <dbReference type="Pfam" id="PF00668"/>
    </source>
</evidence>
<accession>A0A7W3WJK3</accession>
<gene>
    <name evidence="3" type="ORF">H3146_06810</name>
</gene>
<dbReference type="GO" id="GO:0047527">
    <property type="term" value="F:2,3-dihydroxybenzoate-serine ligase activity"/>
    <property type="evidence" value="ECO:0007669"/>
    <property type="project" value="TreeGrafter"/>
</dbReference>
<dbReference type="GO" id="GO:0043041">
    <property type="term" value="P:amino acid activation for nonribosomal peptide biosynthetic process"/>
    <property type="evidence" value="ECO:0007669"/>
    <property type="project" value="TreeGrafter"/>
</dbReference>
<dbReference type="InterPro" id="IPR023213">
    <property type="entry name" value="CAT-like_dom_sf"/>
</dbReference>
<dbReference type="GO" id="GO:0031177">
    <property type="term" value="F:phosphopantetheine binding"/>
    <property type="evidence" value="ECO:0007669"/>
    <property type="project" value="TreeGrafter"/>
</dbReference>
<dbReference type="SUPFAM" id="SSF52777">
    <property type="entry name" value="CoA-dependent acyltransferases"/>
    <property type="match status" value="2"/>
</dbReference>
<sequence length="565" mass="61096">MSAAGLVEEVLTDLWATLLDAGEPHSGADFAALGGGPETARRLCELLDEELAVRVDPDRLLAARTLDGMAALVRTAMRGSPATDARAADAPHGTPHGPAPRGAADAPRPRPPMDRPPLSYAQQRLWFMQQLEPDSTLYNVPTALDLRGPLDRAALRRALDAVVARHEVLRTTYAAPSGVPHQVVNPPAPVPLAYSDVATAADPAAEARRLAAAEAGRIFDLAADAPLAVRLVRLAEDRHRLLATFHHVAVDGVAVDVFYRELGVLYGGGRLPEPPLRYADFAAWQREWLDKETVDALVTHWRTVLGENPRALTLPTDRPRPAAKSFRGAVATRGIRPELVSTAREFGRRERASGNMTHLAVLYALLADWTGVGDITVGVPAAGRNRPGLEELVGCLINMVPVRVATDGTSGFRGLLGRVRHAVLDAAEHQDLPFDKLVEALVARRERDFMPVFRVMFSYLGPRTPPVFPGLDECRLDLTGPQDTAKYDISLYVRERADGGVTLTLEYDTDLFTAATAHDLLASYERALERLPALPDTPLPELAVGARVPTPVGGPTARGVSDRDR</sequence>
<dbReference type="CDD" id="cd19531">
    <property type="entry name" value="LCL_NRPS-like"/>
    <property type="match status" value="1"/>
</dbReference>
<dbReference type="PANTHER" id="PTHR45527">
    <property type="entry name" value="NONRIBOSOMAL PEPTIDE SYNTHETASE"/>
    <property type="match status" value="1"/>
</dbReference>
<feature type="compositionally biased region" description="Low complexity" evidence="1">
    <location>
        <begin position="95"/>
        <end position="106"/>
    </location>
</feature>
<evidence type="ECO:0000256" key="1">
    <source>
        <dbReference type="SAM" id="MobiDB-lite"/>
    </source>
</evidence>
<dbReference type="EMBL" id="JABJWZ010000037">
    <property type="protein sequence ID" value="MBB1253080.1"/>
    <property type="molecule type" value="Genomic_DNA"/>
</dbReference>